<accession>A0A212AS74</accession>
<protein>
    <submittedName>
        <fullName evidence="1">Uncharacterized protein</fullName>
    </submittedName>
</protein>
<comment type="caution">
    <text evidence="1">The sequence shown here is derived from an EMBL/GenBank/DDBJ whole genome shotgun (WGS) entry which is preliminary data.</text>
</comment>
<dbReference type="Proteomes" id="UP000196640">
    <property type="component" value="Unassembled WGS sequence"/>
</dbReference>
<proteinExistence type="predicted"/>
<evidence type="ECO:0000313" key="2">
    <source>
        <dbReference type="Proteomes" id="UP000196640"/>
    </source>
</evidence>
<name>A0A212AS74_9RHOB</name>
<evidence type="ECO:0000313" key="1">
    <source>
        <dbReference type="EMBL" id="OWJ84350.1"/>
    </source>
</evidence>
<dbReference type="RefSeq" id="WP_088233563.1">
    <property type="nucleotide sequence ID" value="NZ_CALUEG010000013.1"/>
</dbReference>
<organism evidence="1 2">
    <name type="scientific">Haematobacter missouriensis</name>
    <dbReference type="NCBI Taxonomy" id="366616"/>
    <lineage>
        <taxon>Bacteria</taxon>
        <taxon>Pseudomonadati</taxon>
        <taxon>Pseudomonadota</taxon>
        <taxon>Alphaproteobacteria</taxon>
        <taxon>Rhodobacterales</taxon>
        <taxon>Paracoccaceae</taxon>
        <taxon>Haematobacter</taxon>
    </lineage>
</organism>
<sequence length="153" mass="17515">MSPKNSTEKPSVEERLLASIDLIDASKACALLRIETDDPEGAMQAMGRDDAIIILVQNGRTRLRLFQFDTANNRVFDVVRAILQVRPPHISNLRMVYWMAREHVDFGCAPAQRFGNDDAAIVAAFRRYIDAVYHGRSRQKRNRRPNPTFQRAF</sequence>
<dbReference type="AlphaFoldDB" id="A0A212AS74"/>
<gene>
    <name evidence="1" type="ORF">CDV52_08235</name>
</gene>
<reference evidence="2" key="1">
    <citation type="submission" date="2016-11" db="EMBL/GenBank/DDBJ databases">
        <title>Comparison of Traditional DNA-DNA Hybridization with In Silico Genomic Analysis.</title>
        <authorList>
            <person name="Nicholson A.C."/>
            <person name="Humrighouse B.W."/>
            <person name="Graziano J."/>
            <person name="Lasker B."/>
            <person name="Whitney A.M."/>
            <person name="Mcquiston J.R."/>
            <person name="Bell M."/>
        </authorList>
    </citation>
    <scope>NUCLEOTIDE SEQUENCE [LARGE SCALE GENOMIC DNA]</scope>
    <source>
        <strain evidence="2">H2381</strain>
    </source>
</reference>
<dbReference type="OrthoDB" id="7777901at2"/>
<dbReference type="EMBL" id="NIPX01000008">
    <property type="protein sequence ID" value="OWJ84350.1"/>
    <property type="molecule type" value="Genomic_DNA"/>
</dbReference>